<organism evidence="3 4">
    <name type="scientific">Calothrix parasitica NIES-267</name>
    <dbReference type="NCBI Taxonomy" id="1973488"/>
    <lineage>
        <taxon>Bacteria</taxon>
        <taxon>Bacillati</taxon>
        <taxon>Cyanobacteriota</taxon>
        <taxon>Cyanophyceae</taxon>
        <taxon>Nostocales</taxon>
        <taxon>Calotrichaceae</taxon>
        <taxon>Calothrix</taxon>
    </lineage>
</organism>
<dbReference type="OrthoDB" id="9773039at2"/>
<evidence type="ECO:0000259" key="1">
    <source>
        <dbReference type="Pfam" id="PF02625"/>
    </source>
</evidence>
<keyword evidence="4" id="KW-1185">Reference proteome</keyword>
<proteinExistence type="predicted"/>
<dbReference type="Pfam" id="PF13478">
    <property type="entry name" value="XdhC_C"/>
    <property type="match status" value="1"/>
</dbReference>
<dbReference type="EMBL" id="AP018227">
    <property type="protein sequence ID" value="BAY80553.1"/>
    <property type="molecule type" value="Genomic_DNA"/>
</dbReference>
<dbReference type="Gene3D" id="3.40.50.720">
    <property type="entry name" value="NAD(P)-binding Rossmann-like Domain"/>
    <property type="match status" value="1"/>
</dbReference>
<feature type="domain" description="XdhC- CoxI" evidence="1">
    <location>
        <begin position="17"/>
        <end position="81"/>
    </location>
</feature>
<evidence type="ECO:0000313" key="4">
    <source>
        <dbReference type="Proteomes" id="UP000218418"/>
    </source>
</evidence>
<dbReference type="Proteomes" id="UP000218418">
    <property type="component" value="Chromosome"/>
</dbReference>
<name>A0A1Z4LH60_9CYAN</name>
<protein>
    <submittedName>
        <fullName evidence="3">Putative xanthine dehydrogenase accessory factor</fullName>
    </submittedName>
</protein>
<dbReference type="Pfam" id="PF02625">
    <property type="entry name" value="XdhC_CoxI"/>
    <property type="match status" value="1"/>
</dbReference>
<feature type="domain" description="XdhC Rossmann" evidence="2">
    <location>
        <begin position="206"/>
        <end position="346"/>
    </location>
</feature>
<dbReference type="InterPro" id="IPR052698">
    <property type="entry name" value="MoCofactor_Util/Proc"/>
</dbReference>
<dbReference type="PANTHER" id="PTHR30388:SF6">
    <property type="entry name" value="XANTHINE DEHYDROGENASE SUBUNIT A-RELATED"/>
    <property type="match status" value="1"/>
</dbReference>
<evidence type="ECO:0000313" key="3">
    <source>
        <dbReference type="EMBL" id="BAY80553.1"/>
    </source>
</evidence>
<evidence type="ECO:0000259" key="2">
    <source>
        <dbReference type="Pfam" id="PF13478"/>
    </source>
</evidence>
<dbReference type="AlphaFoldDB" id="A0A1Z4LH60"/>
<gene>
    <name evidence="3" type="primary">xdhC</name>
    <name evidence="3" type="ORF">NIES267_00100</name>
</gene>
<sequence>MKELKNIISAIEYLENNHQKAAIATLVKVSGSTYRSPGARMLISHDDDTIGAISGGCLESDVFEKAQAVIESERPILIKYDTTSEEDMIWGLGLGCQGIAYVLIEPLEQTKLQEIAFIKKCLSTRTYGAIATVISAEGESKTQLGQRLLLGDETIINNLKDDNLLTEVLNDTKAALQDNQSVLKEYDLEAEKIEVFIEVIQPPLSLIIFGAGYDVLPLVNFSKQLGWDVTVLDNRSREASKKRFAQADKILLSLPEEILEKIEITERSVAVVMSHNYLDDLEMLKLLLPSKLKYLGILGPKKRTNRILEELKEEGITPDANIHSPVGLDIGADNAEEIALSIVSEIQAVISQRNAGFLRNRNAPIHVKKE</sequence>
<dbReference type="InterPro" id="IPR027051">
    <property type="entry name" value="XdhC_Rossmann_dom"/>
</dbReference>
<dbReference type="InterPro" id="IPR003777">
    <property type="entry name" value="XdhC_CoxI"/>
</dbReference>
<accession>A0A1Z4LH60</accession>
<dbReference type="PANTHER" id="PTHR30388">
    <property type="entry name" value="ALDEHYDE OXIDOREDUCTASE MOLYBDENUM COFACTOR ASSEMBLY PROTEIN"/>
    <property type="match status" value="1"/>
</dbReference>
<reference evidence="3 4" key="1">
    <citation type="submission" date="2017-06" db="EMBL/GenBank/DDBJ databases">
        <title>Genome sequencing of cyanobaciteial culture collection at National Institute for Environmental Studies (NIES).</title>
        <authorList>
            <person name="Hirose Y."/>
            <person name="Shimura Y."/>
            <person name="Fujisawa T."/>
            <person name="Nakamura Y."/>
            <person name="Kawachi M."/>
        </authorList>
    </citation>
    <scope>NUCLEOTIDE SEQUENCE [LARGE SCALE GENOMIC DNA]</scope>
    <source>
        <strain evidence="3 4">NIES-267</strain>
    </source>
</reference>